<dbReference type="InterPro" id="IPR041685">
    <property type="entry name" value="AAA_GajA/Old/RecF-like"/>
</dbReference>
<dbReference type="PANTHER" id="PTHR43581">
    <property type="entry name" value="ATP/GTP PHOSPHATASE"/>
    <property type="match status" value="1"/>
</dbReference>
<dbReference type="Pfam" id="PF13175">
    <property type="entry name" value="AAA_15"/>
    <property type="match status" value="1"/>
</dbReference>
<dbReference type="PANTHER" id="PTHR43581:SF2">
    <property type="entry name" value="EXCINUCLEASE ATPASE SUBUNIT"/>
    <property type="match status" value="1"/>
</dbReference>
<dbReference type="PATRIC" id="fig|1121015.4.peg.2467"/>
<organism evidence="2 3">
    <name type="scientific">Arenimonas oryziterrae DSM 21050 = YC6267</name>
    <dbReference type="NCBI Taxonomy" id="1121015"/>
    <lineage>
        <taxon>Bacteria</taxon>
        <taxon>Pseudomonadati</taxon>
        <taxon>Pseudomonadota</taxon>
        <taxon>Gammaproteobacteria</taxon>
        <taxon>Lysobacterales</taxon>
        <taxon>Lysobacteraceae</taxon>
        <taxon>Arenimonas</taxon>
    </lineage>
</organism>
<gene>
    <name evidence="2" type="ORF">N789_03930</name>
</gene>
<sequence length="198" mass="22141">MSHTLALWKENRNPRFVEVKQALVNLELATDLNAELELGEFLKLLVKPKGRQFPDTIADVGFGVSQVLPMLVADAALEDGGMLMVNQPEIHLHPSSQALLGNYFSSRSKKRQYVVETHSEYLINRLRLLVARNELQESDVVIYYCGSETTQNPSGVSKVTMKRDGTLSGMPKEFFSTYSVDTFNLAMTVMGDDDHASE</sequence>
<reference evidence="2 3" key="1">
    <citation type="submission" date="2013-09" db="EMBL/GenBank/DDBJ databases">
        <title>Genome sequencing of Arenimonas oryziterrae.</title>
        <authorList>
            <person name="Chen F."/>
            <person name="Wang G."/>
        </authorList>
    </citation>
    <scope>NUCLEOTIDE SEQUENCE [LARGE SCALE GENOMIC DNA]</scope>
    <source>
        <strain evidence="2 3">YC6267</strain>
    </source>
</reference>
<dbReference type="EMBL" id="AVCI01000045">
    <property type="protein sequence ID" value="KFN41041.1"/>
    <property type="molecule type" value="Genomic_DNA"/>
</dbReference>
<proteinExistence type="predicted"/>
<dbReference type="eggNOG" id="COG4938">
    <property type="taxonomic scope" value="Bacteria"/>
</dbReference>
<feature type="domain" description="Endonuclease GajA/Old nuclease/RecF-like AAA" evidence="1">
    <location>
        <begin position="39"/>
        <end position="123"/>
    </location>
</feature>
<dbReference type="AlphaFoldDB" id="A0A091ANV5"/>
<dbReference type="InterPro" id="IPR051396">
    <property type="entry name" value="Bact_Antivir_Def_Nuclease"/>
</dbReference>
<protein>
    <recommendedName>
        <fullName evidence="1">Endonuclease GajA/Old nuclease/RecF-like AAA domain-containing protein</fullName>
    </recommendedName>
</protein>
<evidence type="ECO:0000313" key="3">
    <source>
        <dbReference type="Proteomes" id="UP000029385"/>
    </source>
</evidence>
<name>A0A091ANV5_9GAMM</name>
<dbReference type="Proteomes" id="UP000029385">
    <property type="component" value="Unassembled WGS sequence"/>
</dbReference>
<dbReference type="Gene3D" id="3.40.50.300">
    <property type="entry name" value="P-loop containing nucleotide triphosphate hydrolases"/>
    <property type="match status" value="1"/>
</dbReference>
<accession>A0A091ANV5</accession>
<comment type="caution">
    <text evidence="2">The sequence shown here is derived from an EMBL/GenBank/DDBJ whole genome shotgun (WGS) entry which is preliminary data.</text>
</comment>
<evidence type="ECO:0000313" key="2">
    <source>
        <dbReference type="EMBL" id="KFN41041.1"/>
    </source>
</evidence>
<dbReference type="InterPro" id="IPR027417">
    <property type="entry name" value="P-loop_NTPase"/>
</dbReference>
<keyword evidence="3" id="KW-1185">Reference proteome</keyword>
<evidence type="ECO:0000259" key="1">
    <source>
        <dbReference type="Pfam" id="PF13175"/>
    </source>
</evidence>